<dbReference type="GO" id="GO:0008556">
    <property type="term" value="F:P-type potassium transmembrane transporter activity"/>
    <property type="evidence" value="ECO:0007669"/>
    <property type="project" value="InterPro"/>
</dbReference>
<evidence type="ECO:0000256" key="1">
    <source>
        <dbReference type="ARBA" id="ARBA00022448"/>
    </source>
</evidence>
<feature type="transmembrane region" description="Helical" evidence="9">
    <location>
        <begin position="284"/>
        <end position="303"/>
    </location>
</feature>
<organism evidence="10 11">
    <name type="scientific">Caldicellulosiruptor changbaiensis</name>
    <dbReference type="NCBI Taxonomy" id="1222016"/>
    <lineage>
        <taxon>Bacteria</taxon>
        <taxon>Bacillati</taxon>
        <taxon>Bacillota</taxon>
        <taxon>Bacillota incertae sedis</taxon>
        <taxon>Caldicellulosiruptorales</taxon>
        <taxon>Caldicellulosiruptoraceae</taxon>
        <taxon>Caldicellulosiruptor</taxon>
    </lineage>
</organism>
<feature type="transmembrane region" description="Helical" evidence="9">
    <location>
        <begin position="176"/>
        <end position="198"/>
    </location>
</feature>
<evidence type="ECO:0000256" key="7">
    <source>
        <dbReference type="ARBA" id="ARBA00023065"/>
    </source>
</evidence>
<dbReference type="Pfam" id="PF03814">
    <property type="entry name" value="KdpA"/>
    <property type="match status" value="1"/>
</dbReference>
<proteinExistence type="inferred from homology"/>
<comment type="subunit">
    <text evidence="9">The system is composed of three essential subunits: KdpA, KdpB and KdpC.</text>
</comment>
<feature type="transmembrane region" description="Helical" evidence="9">
    <location>
        <begin position="133"/>
        <end position="155"/>
    </location>
</feature>
<dbReference type="HAMAP" id="MF_00275">
    <property type="entry name" value="KdpA"/>
    <property type="match status" value="1"/>
</dbReference>
<reference evidence="10 11" key="1">
    <citation type="submission" date="2018-12" db="EMBL/GenBank/DDBJ databases">
        <title>Genome sequence from the cellulolytic species, Caldicellulosiruptor changbaiensis.</title>
        <authorList>
            <person name="Blumer-Schuette S.E."/>
            <person name="Mendoza C."/>
        </authorList>
    </citation>
    <scope>NUCLEOTIDE SEQUENCE [LARGE SCALE GENOMIC DNA]</scope>
    <source>
        <strain evidence="10 11">CBS-Z</strain>
    </source>
</reference>
<keyword evidence="10" id="KW-0378">Hydrolase</keyword>
<dbReference type="PANTHER" id="PTHR30607:SF2">
    <property type="entry name" value="POTASSIUM-TRANSPORTING ATPASE POTASSIUM-BINDING SUBUNIT"/>
    <property type="match status" value="1"/>
</dbReference>
<evidence type="ECO:0000256" key="4">
    <source>
        <dbReference type="ARBA" id="ARBA00022692"/>
    </source>
</evidence>
<gene>
    <name evidence="9 10" type="primary">kdpA</name>
    <name evidence="10" type="ORF">ELD05_02925</name>
</gene>
<dbReference type="NCBIfam" id="TIGR00680">
    <property type="entry name" value="kdpA"/>
    <property type="match status" value="1"/>
</dbReference>
<feature type="transmembrane region" description="Helical" evidence="9">
    <location>
        <begin position="422"/>
        <end position="441"/>
    </location>
</feature>
<feature type="transmembrane region" description="Helical" evidence="9">
    <location>
        <begin position="65"/>
        <end position="83"/>
    </location>
</feature>
<comment type="similarity">
    <text evidence="9">Belongs to the KdpA family.</text>
</comment>
<keyword evidence="2 9" id="KW-1003">Cell membrane</keyword>
<keyword evidence="1 9" id="KW-0813">Transport</keyword>
<evidence type="ECO:0000256" key="6">
    <source>
        <dbReference type="ARBA" id="ARBA00022989"/>
    </source>
</evidence>
<dbReference type="PANTHER" id="PTHR30607">
    <property type="entry name" value="POTASSIUM-TRANSPORTING ATPASE A CHAIN"/>
    <property type="match status" value="1"/>
</dbReference>
<sequence length="567" mass="61123">MLFDLLQVLIYVVVLIVLAVPVGRYIAKVFSREKTFFDPLFTPIEKVFYKIARINPNKEMTWKEYAFSLTIFNVCGIVLLYILQRLQGILPLNPQHLKAVRPDLAFNTAISFVTNTNWQSYIGEKQLSYFTQMVGLTVQNFLSAGTGMAVALALVRGFIRRETQYVGNFWVDLIRTVLWVLLPLSFVLAIVLASQGVIQNFSPYLRITTLEGKTQILPMGPVASQEAIKLLGTNGGGFFGANSAHPFENPSPITNFIEMLAIQIIPAAMPIAFGRFVKDKKEGIVLLSVMLGLFILNTSIIYLSEYYGNPIISQLGISKPTAMEGKEVRFGIGGSALFTSVTTAVASGAVNNMHDSLTPLAGMIALLQMMLGEVIFGGIGVGLCGMLIFAIFTVFIIGLMIGRTPEYLGKKIEAKEIKMATLAVIIPSIAILLGSALSVSIKEGLTSISNPGPHGLTEILYAFSSASGNNGSAFAGLKANTVYYNILLGIAMLIGRFGTIIPSLAIAGSLASKKKIPVSAGTFQSATPIFGVLLGLVILIVGGLTFFPALALGPVLEHLLMLLHKLS</sequence>
<keyword evidence="4 9" id="KW-0812">Transmembrane</keyword>
<keyword evidence="8 9" id="KW-0472">Membrane</keyword>
<evidence type="ECO:0000256" key="5">
    <source>
        <dbReference type="ARBA" id="ARBA00022958"/>
    </source>
</evidence>
<keyword evidence="5 9" id="KW-0630">Potassium</keyword>
<feature type="transmembrane region" description="Helical" evidence="9">
    <location>
        <begin position="256"/>
        <end position="277"/>
    </location>
</feature>
<dbReference type="GO" id="GO:0005886">
    <property type="term" value="C:plasma membrane"/>
    <property type="evidence" value="ECO:0007669"/>
    <property type="project" value="UniProtKB-SubCell"/>
</dbReference>
<feature type="transmembrane region" description="Helical" evidence="9">
    <location>
        <begin position="482"/>
        <end position="508"/>
    </location>
</feature>
<evidence type="ECO:0000256" key="3">
    <source>
        <dbReference type="ARBA" id="ARBA00022538"/>
    </source>
</evidence>
<comment type="subcellular location">
    <subcellularLocation>
        <location evidence="9">Cell membrane</location>
        <topology evidence="9">Multi-pass membrane protein</topology>
    </subcellularLocation>
</comment>
<accession>A0A3T0D415</accession>
<keyword evidence="7 9" id="KW-0406">Ion transport</keyword>
<keyword evidence="6 9" id="KW-1133">Transmembrane helix</keyword>
<protein>
    <recommendedName>
        <fullName evidence="9">Potassium-transporting ATPase potassium-binding subunit</fullName>
    </recommendedName>
    <alternativeName>
        <fullName evidence="9">ATP phosphohydrolase [potassium-transporting] A chain</fullName>
    </alternativeName>
    <alternativeName>
        <fullName evidence="9">Potassium-binding and translocating subunit A</fullName>
    </alternativeName>
    <alternativeName>
        <fullName evidence="9">Potassium-translocating ATPase A chain</fullName>
    </alternativeName>
</protein>
<dbReference type="GO" id="GO:0016787">
    <property type="term" value="F:hydrolase activity"/>
    <property type="evidence" value="ECO:0007669"/>
    <property type="project" value="UniProtKB-KW"/>
</dbReference>
<evidence type="ECO:0000256" key="8">
    <source>
        <dbReference type="ARBA" id="ARBA00023136"/>
    </source>
</evidence>
<keyword evidence="3 9" id="KW-0633">Potassium transport</keyword>
<evidence type="ECO:0000313" key="11">
    <source>
        <dbReference type="Proteomes" id="UP000282930"/>
    </source>
</evidence>
<dbReference type="EMBL" id="CP034791">
    <property type="protein sequence ID" value="AZT89690.1"/>
    <property type="molecule type" value="Genomic_DNA"/>
</dbReference>
<evidence type="ECO:0000256" key="2">
    <source>
        <dbReference type="ARBA" id="ARBA00022475"/>
    </source>
</evidence>
<comment type="function">
    <text evidence="9">Part of the high-affinity ATP-driven potassium transport (or Kdp) system, which catalyzes the hydrolysis of ATP coupled with the electrogenic transport of potassium into the cytoplasm. This subunit binds the extracellular potassium ions and delivers the ions to the membrane domain of KdpB through an intramembrane tunnel.</text>
</comment>
<dbReference type="PIRSF" id="PIRSF001294">
    <property type="entry name" value="K_ATPaseA"/>
    <property type="match status" value="1"/>
</dbReference>
<keyword evidence="11" id="KW-1185">Reference proteome</keyword>
<feature type="transmembrane region" description="Helical" evidence="9">
    <location>
        <begin position="529"/>
        <end position="552"/>
    </location>
</feature>
<evidence type="ECO:0000256" key="9">
    <source>
        <dbReference type="HAMAP-Rule" id="MF_00275"/>
    </source>
</evidence>
<evidence type="ECO:0000313" key="10">
    <source>
        <dbReference type="EMBL" id="AZT89690.1"/>
    </source>
</evidence>
<dbReference type="KEGG" id="ccha:ELD05_02925"/>
<feature type="transmembrane region" description="Helical" evidence="9">
    <location>
        <begin position="375"/>
        <end position="401"/>
    </location>
</feature>
<dbReference type="AlphaFoldDB" id="A0A3T0D415"/>
<dbReference type="Proteomes" id="UP000282930">
    <property type="component" value="Chromosome"/>
</dbReference>
<dbReference type="GO" id="GO:0030955">
    <property type="term" value="F:potassium ion binding"/>
    <property type="evidence" value="ECO:0007669"/>
    <property type="project" value="UniProtKB-UniRule"/>
</dbReference>
<name>A0A3T0D415_9FIRM</name>
<dbReference type="InterPro" id="IPR004623">
    <property type="entry name" value="KdpA"/>
</dbReference>
<feature type="transmembrane region" description="Helical" evidence="9">
    <location>
        <begin position="6"/>
        <end position="27"/>
    </location>
</feature>